<dbReference type="PANTHER" id="PTHR11669">
    <property type="entry name" value="REPLICATION FACTOR C / DNA POLYMERASE III GAMMA-TAU SUBUNIT"/>
    <property type="match status" value="1"/>
</dbReference>
<gene>
    <name evidence="1" type="ORF">Ga0061067_11374</name>
</gene>
<dbReference type="NCBIfam" id="NF005677">
    <property type="entry name" value="PRK07471.1"/>
    <property type="match status" value="1"/>
</dbReference>
<name>A0A0K6I8U7_9HYPH</name>
<accession>A0A0K6I8U7</accession>
<dbReference type="SUPFAM" id="SSF52540">
    <property type="entry name" value="P-loop containing nucleoside triphosphate hydrolases"/>
    <property type="match status" value="1"/>
</dbReference>
<dbReference type="Proteomes" id="UP000183900">
    <property type="component" value="Unassembled WGS sequence"/>
</dbReference>
<dbReference type="Gene3D" id="3.40.50.300">
    <property type="entry name" value="P-loop containing nucleotide triphosphate hydrolases"/>
    <property type="match status" value="1"/>
</dbReference>
<dbReference type="NCBIfam" id="NF006586">
    <property type="entry name" value="PRK09112.1"/>
    <property type="match status" value="1"/>
</dbReference>
<proteinExistence type="predicted"/>
<dbReference type="InterPro" id="IPR050238">
    <property type="entry name" value="DNA_Rep/Repair_Clamp_Loader"/>
</dbReference>
<dbReference type="OrthoDB" id="9811073at2"/>
<sequence>MARNADIETVPEVDAIDGVPLPREQFALVGQEAAERELIEAYRSPRFHHAWLVGGQKGIGKATLAFRFARFALAHPDRFSPEVAAASSLAVPEGHIVSRQIAAGASPNVLHLRRPYNEKTKRFKTDLPVDEVRRTVSFFGTTASGQGLRICIVDAADDMNASSANALLKILEEPPANSMFFVLSHAPGRLLPTIRSRCRRLDLQPLDERAMAQALAGMRGDADPSAMADVTRFAGGSLRSALLLLAGEGLAVTQGFHNLAARLPRIDAVALHAFADLVSARGETDNWEAFLSVARDWIHAQLRGPDAGNASRLVRWTEVWEKMGRAAADAEALNLDKKQVVIDVFRSLSEAMRMPA</sequence>
<dbReference type="GO" id="GO:0009360">
    <property type="term" value="C:DNA polymerase III complex"/>
    <property type="evidence" value="ECO:0007669"/>
    <property type="project" value="TreeGrafter"/>
</dbReference>
<evidence type="ECO:0000313" key="1">
    <source>
        <dbReference type="EMBL" id="CUA99559.1"/>
    </source>
</evidence>
<evidence type="ECO:0000313" key="2">
    <source>
        <dbReference type="Proteomes" id="UP000183900"/>
    </source>
</evidence>
<dbReference type="Pfam" id="PF13177">
    <property type="entry name" value="DNA_pol3_delta2"/>
    <property type="match status" value="1"/>
</dbReference>
<dbReference type="AlphaFoldDB" id="A0A0K6I8U7"/>
<dbReference type="InterPro" id="IPR027417">
    <property type="entry name" value="P-loop_NTPase"/>
</dbReference>
<dbReference type="GO" id="GO:0006261">
    <property type="term" value="P:DNA-templated DNA replication"/>
    <property type="evidence" value="ECO:0007669"/>
    <property type="project" value="TreeGrafter"/>
</dbReference>
<reference evidence="2" key="1">
    <citation type="submission" date="2015-08" db="EMBL/GenBank/DDBJ databases">
        <authorList>
            <person name="Varghese N."/>
        </authorList>
    </citation>
    <scope>NUCLEOTIDE SEQUENCE [LARGE SCALE GENOMIC DNA]</scope>
    <source>
        <strain evidence="2">DSM 23407</strain>
    </source>
</reference>
<dbReference type="PANTHER" id="PTHR11669:SF8">
    <property type="entry name" value="DNA POLYMERASE III SUBUNIT DELTA"/>
    <property type="match status" value="1"/>
</dbReference>
<dbReference type="RefSeq" id="WP_055456720.1">
    <property type="nucleotide sequence ID" value="NZ_CYHE01000013.1"/>
</dbReference>
<protein>
    <submittedName>
        <fullName evidence="1">DNA polymerase III, delta subunit</fullName>
    </submittedName>
</protein>
<organism evidence="1 2">
    <name type="scientific">Pannonibacter indicus</name>
    <dbReference type="NCBI Taxonomy" id="466044"/>
    <lineage>
        <taxon>Bacteria</taxon>
        <taxon>Pseudomonadati</taxon>
        <taxon>Pseudomonadota</taxon>
        <taxon>Alphaproteobacteria</taxon>
        <taxon>Hyphomicrobiales</taxon>
        <taxon>Stappiaceae</taxon>
        <taxon>Pannonibacter</taxon>
    </lineage>
</organism>
<dbReference type="EMBL" id="CYHE01000013">
    <property type="protein sequence ID" value="CUA99559.1"/>
    <property type="molecule type" value="Genomic_DNA"/>
</dbReference>
<keyword evidence="2" id="KW-1185">Reference proteome</keyword>